<comment type="similarity">
    <text evidence="2">Belongs to the NPC2 family.</text>
</comment>
<evidence type="ECO:0000256" key="5">
    <source>
        <dbReference type="ARBA" id="ARBA00022448"/>
    </source>
</evidence>
<evidence type="ECO:0000256" key="7">
    <source>
        <dbReference type="ARBA" id="ARBA00023055"/>
    </source>
</evidence>
<keyword evidence="6" id="KW-0732">Signal</keyword>
<keyword evidence="7" id="KW-0445">Lipid transport</keyword>
<protein>
    <recommendedName>
        <fullName evidence="4">Phosphatidylglycerol/phosphatidylinositol transfer protein</fullName>
    </recommendedName>
</protein>
<evidence type="ECO:0000313" key="11">
    <source>
        <dbReference type="Proteomes" id="UP000469890"/>
    </source>
</evidence>
<dbReference type="PANTHER" id="PTHR11306:SF0">
    <property type="entry name" value="PHOSPHATIDYLGLYCEROL_PHOSPHATIDYLINOSITOL TRANSFER PROTEIN"/>
    <property type="match status" value="1"/>
</dbReference>
<organism evidence="10 11">
    <name type="scientific">Mucor circinelloides f. lusitanicus</name>
    <name type="common">Mucor racemosus var. lusitanicus</name>
    <dbReference type="NCBI Taxonomy" id="29924"/>
    <lineage>
        <taxon>Eukaryota</taxon>
        <taxon>Fungi</taxon>
        <taxon>Fungi incertae sedis</taxon>
        <taxon>Mucoromycota</taxon>
        <taxon>Mucoromycotina</taxon>
        <taxon>Mucoromycetes</taxon>
        <taxon>Mucorales</taxon>
        <taxon>Mucorineae</taxon>
        <taxon>Mucoraceae</taxon>
        <taxon>Mucor</taxon>
    </lineage>
</organism>
<sequence>MATTNITESAATSPQGLQRTASKTSVHLCGSRQGSFKIDYIKLNPNPPAKGQNLNIEFSGYLEEEVPRYSYIDLSVKLGFFEVLRKQIDLCSEALRYGPSCPVSSGSYHYSTNLVVPSLIPNGEYSINANIVTPQGTRITCLMVE</sequence>
<evidence type="ECO:0000256" key="1">
    <source>
        <dbReference type="ARBA" id="ARBA00002053"/>
    </source>
</evidence>
<dbReference type="InterPro" id="IPR014756">
    <property type="entry name" value="Ig_E-set"/>
</dbReference>
<keyword evidence="5" id="KW-0813">Transport</keyword>
<gene>
    <name evidence="10" type="ORF">FB192DRAFT_1459621</name>
</gene>
<evidence type="ECO:0000256" key="2">
    <source>
        <dbReference type="ARBA" id="ARBA00006370"/>
    </source>
</evidence>
<dbReference type="SMART" id="SM00737">
    <property type="entry name" value="ML"/>
    <property type="match status" value="1"/>
</dbReference>
<feature type="region of interest" description="Disordered" evidence="8">
    <location>
        <begin position="1"/>
        <end position="23"/>
    </location>
</feature>
<evidence type="ECO:0000256" key="3">
    <source>
        <dbReference type="ARBA" id="ARBA00011245"/>
    </source>
</evidence>
<dbReference type="GO" id="GO:0032934">
    <property type="term" value="F:sterol binding"/>
    <property type="evidence" value="ECO:0007669"/>
    <property type="project" value="InterPro"/>
</dbReference>
<dbReference type="InterPro" id="IPR039670">
    <property type="entry name" value="NPC2-like"/>
</dbReference>
<dbReference type="InterPro" id="IPR003172">
    <property type="entry name" value="ML_dom"/>
</dbReference>
<dbReference type="PANTHER" id="PTHR11306">
    <property type="entry name" value="NIEMANN PICK TYPE C2 PROTEIN NPC2-RELATED"/>
    <property type="match status" value="1"/>
</dbReference>
<feature type="non-terminal residue" evidence="10">
    <location>
        <position position="1"/>
    </location>
</feature>
<evidence type="ECO:0000256" key="8">
    <source>
        <dbReference type="SAM" id="MobiDB-lite"/>
    </source>
</evidence>
<dbReference type="AlphaFoldDB" id="A0A8H4F1A1"/>
<name>A0A8H4F1A1_MUCCL</name>
<dbReference type="EMBL" id="JAAECE010000005">
    <property type="protein sequence ID" value="KAF1801289.1"/>
    <property type="molecule type" value="Genomic_DNA"/>
</dbReference>
<dbReference type="GO" id="GO:0015918">
    <property type="term" value="P:sterol transport"/>
    <property type="evidence" value="ECO:0007669"/>
    <property type="project" value="InterPro"/>
</dbReference>
<reference evidence="10 11" key="1">
    <citation type="submission" date="2019-09" db="EMBL/GenBank/DDBJ databases">
        <authorList>
            <consortium name="DOE Joint Genome Institute"/>
            <person name="Mondo S.J."/>
            <person name="Navarro-Mendoza M.I."/>
            <person name="Perez-Arques C."/>
            <person name="Panchal S."/>
            <person name="Nicolas F.E."/>
            <person name="Ganguly P."/>
            <person name="Pangilinan J."/>
            <person name="Grigoriev I."/>
            <person name="Heitman J."/>
            <person name="Sanya K."/>
            <person name="Garre V."/>
        </authorList>
    </citation>
    <scope>NUCLEOTIDE SEQUENCE [LARGE SCALE GENOMIC DNA]</scope>
    <source>
        <strain evidence="10 11">MU402</strain>
    </source>
</reference>
<accession>A0A8H4F1A1</accession>
<dbReference type="Pfam" id="PF02221">
    <property type="entry name" value="E1_DerP2_DerF2"/>
    <property type="match status" value="1"/>
</dbReference>
<dbReference type="Gene3D" id="2.70.220.10">
    <property type="entry name" value="Ganglioside GM2 activator"/>
    <property type="match status" value="1"/>
</dbReference>
<feature type="domain" description="MD-2-related lipid-recognition" evidence="9">
    <location>
        <begin position="26"/>
        <end position="145"/>
    </location>
</feature>
<dbReference type="SUPFAM" id="SSF81296">
    <property type="entry name" value="E set domains"/>
    <property type="match status" value="1"/>
</dbReference>
<evidence type="ECO:0000259" key="9">
    <source>
        <dbReference type="SMART" id="SM00737"/>
    </source>
</evidence>
<comment type="caution">
    <text evidence="10">The sequence shown here is derived from an EMBL/GenBank/DDBJ whole genome shotgun (WGS) entry which is preliminary data.</text>
</comment>
<comment type="subunit">
    <text evidence="3">Monomer.</text>
</comment>
<evidence type="ECO:0000256" key="6">
    <source>
        <dbReference type="ARBA" id="ARBA00022729"/>
    </source>
</evidence>
<proteinExistence type="inferred from homology"/>
<dbReference type="InterPro" id="IPR036846">
    <property type="entry name" value="GM2-AP_sf"/>
</dbReference>
<evidence type="ECO:0000313" key="10">
    <source>
        <dbReference type="EMBL" id="KAF1801289.1"/>
    </source>
</evidence>
<evidence type="ECO:0000256" key="4">
    <source>
        <dbReference type="ARBA" id="ARBA00016056"/>
    </source>
</evidence>
<comment type="function">
    <text evidence="1">Catalyzes the intermembrane transfer of phosphatidylglycerol and phosphatidylinositol.</text>
</comment>
<dbReference type="Proteomes" id="UP000469890">
    <property type="component" value="Unassembled WGS sequence"/>
</dbReference>